<gene>
    <name evidence="1" type="ORF">CB5_LOCUS13444</name>
</gene>
<dbReference type="EMBL" id="LR862148">
    <property type="protein sequence ID" value="CAD1830233.1"/>
    <property type="molecule type" value="Genomic_DNA"/>
</dbReference>
<evidence type="ECO:0000313" key="1">
    <source>
        <dbReference type="EMBL" id="CAD1830233.1"/>
    </source>
</evidence>
<proteinExistence type="predicted"/>
<name>A0A6V7PHU6_ANACO</name>
<accession>A0A6V7PHU6</accession>
<dbReference type="AlphaFoldDB" id="A0A6V7PHU6"/>
<dbReference type="PANTHER" id="PTHR48167">
    <property type="entry name" value="EXPRESSED PROTEIN"/>
    <property type="match status" value="1"/>
</dbReference>
<dbReference type="PANTHER" id="PTHR48167:SF2">
    <property type="entry name" value="EXPRESSED PROTEIN"/>
    <property type="match status" value="1"/>
</dbReference>
<sequence length="236" mass="26933">MSKLTLLRNVFRATALTPNPLPRVHGGASPPRGSRWIPPTIHFSGLLRKYSVLKEMPVILSNDCHSLHPQIGNKVTLSSLWKVDRYWKNTMKTDVLHYLEGCNLSTDDIKFDYTKAYNPVGVLLQFPSESSFDTAVKQTIRRGRLYKIEKIDRSEWDLKTSYDGKVVLLQGIPRNAVQEDVERFLSGSNFELSTFQMLFRQGFPDPVRIALVHFPTRLDAMNAFCFKNRGSVSTVL</sequence>
<protein>
    <submittedName>
        <fullName evidence="1">Uncharacterized protein</fullName>
    </submittedName>
</protein>
<organism evidence="1">
    <name type="scientific">Ananas comosus var. bracteatus</name>
    <name type="common">red pineapple</name>
    <dbReference type="NCBI Taxonomy" id="296719"/>
    <lineage>
        <taxon>Eukaryota</taxon>
        <taxon>Viridiplantae</taxon>
        <taxon>Streptophyta</taxon>
        <taxon>Embryophyta</taxon>
        <taxon>Tracheophyta</taxon>
        <taxon>Spermatophyta</taxon>
        <taxon>Magnoliopsida</taxon>
        <taxon>Liliopsida</taxon>
        <taxon>Poales</taxon>
        <taxon>Bromeliaceae</taxon>
        <taxon>Bromelioideae</taxon>
        <taxon>Ananas</taxon>
    </lineage>
</organism>
<reference evidence="1" key="1">
    <citation type="submission" date="2020-07" db="EMBL/GenBank/DDBJ databases">
        <authorList>
            <person name="Lin J."/>
        </authorList>
    </citation>
    <scope>NUCLEOTIDE SEQUENCE</scope>
</reference>